<evidence type="ECO:0000313" key="11">
    <source>
        <dbReference type="EMBL" id="MFC5713649.1"/>
    </source>
</evidence>
<accession>A0ABW0YMI9</accession>
<keyword evidence="9" id="KW-1003">Cell membrane</keyword>
<dbReference type="NCBIfam" id="TIGR00400">
    <property type="entry name" value="mgtE"/>
    <property type="match status" value="1"/>
</dbReference>
<evidence type="ECO:0000256" key="4">
    <source>
        <dbReference type="ARBA" id="ARBA00022692"/>
    </source>
</evidence>
<dbReference type="PANTHER" id="PTHR43773">
    <property type="entry name" value="MAGNESIUM TRANSPORTER MGTE"/>
    <property type="match status" value="1"/>
</dbReference>
<name>A0ABW0YMI9_9BACI</name>
<dbReference type="Proteomes" id="UP001596142">
    <property type="component" value="Unassembled WGS sequence"/>
</dbReference>
<dbReference type="PANTHER" id="PTHR43773:SF1">
    <property type="entry name" value="MAGNESIUM TRANSPORTER MGTE"/>
    <property type="match status" value="1"/>
</dbReference>
<keyword evidence="4 9" id="KW-0812">Transmembrane</keyword>
<feature type="transmembrane region" description="Helical" evidence="9">
    <location>
        <begin position="288"/>
        <end position="305"/>
    </location>
</feature>
<protein>
    <recommendedName>
        <fullName evidence="9">Magnesium transporter MgtE</fullName>
    </recommendedName>
</protein>
<comment type="subunit">
    <text evidence="9">Homodimer.</text>
</comment>
<reference evidence="12" key="1">
    <citation type="journal article" date="2019" name="Int. J. Syst. Evol. Microbiol.">
        <title>The Global Catalogue of Microorganisms (GCM) 10K type strain sequencing project: providing services to taxonomists for standard genome sequencing and annotation.</title>
        <authorList>
            <consortium name="The Broad Institute Genomics Platform"/>
            <consortium name="The Broad Institute Genome Sequencing Center for Infectious Disease"/>
            <person name="Wu L."/>
            <person name="Ma J."/>
        </authorList>
    </citation>
    <scope>NUCLEOTIDE SEQUENCE [LARGE SCALE GENOMIC DNA]</scope>
    <source>
        <strain evidence="12">CECT 7184</strain>
    </source>
</reference>
<evidence type="ECO:0000256" key="8">
    <source>
        <dbReference type="PROSITE-ProRule" id="PRU00703"/>
    </source>
</evidence>
<comment type="caution">
    <text evidence="11">The sequence shown here is derived from an EMBL/GenBank/DDBJ whole genome shotgun (WGS) entry which is preliminary data.</text>
</comment>
<dbReference type="InterPro" id="IPR038076">
    <property type="entry name" value="MgtE_N_sf"/>
</dbReference>
<dbReference type="InterPro" id="IPR006668">
    <property type="entry name" value="Mg_transptr_MgtE_intracell_dom"/>
</dbReference>
<evidence type="ECO:0000256" key="7">
    <source>
        <dbReference type="ARBA" id="ARBA00023136"/>
    </source>
</evidence>
<keyword evidence="6 9" id="KW-1133">Transmembrane helix</keyword>
<dbReference type="RefSeq" id="WP_385941685.1">
    <property type="nucleotide sequence ID" value="NZ_JBHSOZ010000005.1"/>
</dbReference>
<comment type="subcellular location">
    <subcellularLocation>
        <location evidence="9">Cell membrane</location>
        <topology evidence="9">Multi-pass membrane protein</topology>
    </subcellularLocation>
    <subcellularLocation>
        <location evidence="1">Membrane</location>
        <topology evidence="1">Multi-pass membrane protein</topology>
    </subcellularLocation>
</comment>
<keyword evidence="3 9" id="KW-0813">Transport</keyword>
<evidence type="ECO:0000256" key="6">
    <source>
        <dbReference type="ARBA" id="ARBA00022989"/>
    </source>
</evidence>
<dbReference type="InterPro" id="IPR006669">
    <property type="entry name" value="MgtE_transporter"/>
</dbReference>
<organism evidence="11 12">
    <name type="scientific">Thalassorhabdus alkalitolerans</name>
    <dbReference type="NCBI Taxonomy" id="2282697"/>
    <lineage>
        <taxon>Bacteria</taxon>
        <taxon>Bacillati</taxon>
        <taxon>Bacillota</taxon>
        <taxon>Bacilli</taxon>
        <taxon>Bacillales</taxon>
        <taxon>Bacillaceae</taxon>
        <taxon>Thalassorhabdus</taxon>
    </lineage>
</organism>
<dbReference type="InterPro" id="IPR036739">
    <property type="entry name" value="SLC41_membr_dom_sf"/>
</dbReference>
<dbReference type="Gene3D" id="1.25.60.10">
    <property type="entry name" value="MgtE N-terminal domain-like"/>
    <property type="match status" value="1"/>
</dbReference>
<dbReference type="Pfam" id="PF00571">
    <property type="entry name" value="CBS"/>
    <property type="match status" value="2"/>
</dbReference>
<proteinExistence type="inferred from homology"/>
<keyword evidence="5 9" id="KW-0460">Magnesium</keyword>
<comment type="function">
    <text evidence="9">Acts as a magnesium transporter.</text>
</comment>
<dbReference type="Pfam" id="PF01769">
    <property type="entry name" value="MgtE"/>
    <property type="match status" value="1"/>
</dbReference>
<dbReference type="SMART" id="SM00924">
    <property type="entry name" value="MgtE_N"/>
    <property type="match status" value="1"/>
</dbReference>
<dbReference type="SUPFAM" id="SSF54631">
    <property type="entry name" value="CBS-domain pair"/>
    <property type="match status" value="1"/>
</dbReference>
<sequence length="453" mass="50209">MKKLDSRSRQEYAEHVIDLLQKEDEAQFRDQFLELHPTDQLSIFHTLNQTERKRLYAYLQPQEFAEIFQGMEFLEQEWVSRELNDNYIADMLNDMYSDDVADFLGELPEEKRSSILTAMDKEEAADAKELLSYPEETAGAIMTKEFLAVKADNRVSDVIEFLRKEGPDAETVYYLYVTNQEDQLVGVVSLRDLIVSPTEEKVENIMGTRVVSTKVTTDQEEVASLIQRYDLLAAPVVTDDGALVGIVTVDDVIDIIEEEVTEDIGEISATRGATDVNLSAFQAAKKRAPWIILLMFFGMITAGVIDQFEGTLEEIVILAAFIPLIMDSAGNTGTQSLAVVVRSLATGSFEKKGLWQTIRREFSTGVLIGLSCAIVLVGLITILYGNLVLAGVVAVSIFLSLSIATVTGALFPLIINKLKLDPAIASGPFVTTVNDILGLLIYFTIATSLLMYL</sequence>
<dbReference type="EMBL" id="JBHSOZ010000005">
    <property type="protein sequence ID" value="MFC5713649.1"/>
    <property type="molecule type" value="Genomic_DNA"/>
</dbReference>
<gene>
    <name evidence="11" type="primary">mgtE</name>
    <name evidence="11" type="ORF">ACFPU1_12720</name>
</gene>
<dbReference type="SMART" id="SM00116">
    <property type="entry name" value="CBS"/>
    <property type="match status" value="2"/>
</dbReference>
<dbReference type="PROSITE" id="PS51371">
    <property type="entry name" value="CBS"/>
    <property type="match status" value="2"/>
</dbReference>
<feature type="transmembrane region" description="Helical" evidence="9">
    <location>
        <begin position="390"/>
        <end position="415"/>
    </location>
</feature>
<evidence type="ECO:0000256" key="2">
    <source>
        <dbReference type="ARBA" id="ARBA00009749"/>
    </source>
</evidence>
<dbReference type="InterPro" id="IPR000644">
    <property type="entry name" value="CBS_dom"/>
</dbReference>
<feature type="domain" description="CBS" evidence="10">
    <location>
        <begin position="142"/>
        <end position="203"/>
    </location>
</feature>
<dbReference type="InterPro" id="IPR006667">
    <property type="entry name" value="SLC41_membr_dom"/>
</dbReference>
<feature type="transmembrane region" description="Helical" evidence="9">
    <location>
        <begin position="362"/>
        <end position="384"/>
    </location>
</feature>
<evidence type="ECO:0000256" key="9">
    <source>
        <dbReference type="RuleBase" id="RU362011"/>
    </source>
</evidence>
<evidence type="ECO:0000259" key="10">
    <source>
        <dbReference type="PROSITE" id="PS51371"/>
    </source>
</evidence>
<dbReference type="Gene3D" id="1.10.357.20">
    <property type="entry name" value="SLC41 divalent cation transporters, integral membrane domain"/>
    <property type="match status" value="1"/>
</dbReference>
<dbReference type="InterPro" id="IPR046342">
    <property type="entry name" value="CBS_dom_sf"/>
</dbReference>
<comment type="caution">
    <text evidence="9">Lacks conserved residue(s) required for the propagation of feature annotation.</text>
</comment>
<evidence type="ECO:0000256" key="1">
    <source>
        <dbReference type="ARBA" id="ARBA00004141"/>
    </source>
</evidence>
<evidence type="ECO:0000313" key="12">
    <source>
        <dbReference type="Proteomes" id="UP001596142"/>
    </source>
</evidence>
<dbReference type="CDD" id="cd04606">
    <property type="entry name" value="CBS_pair_Mg_transporter"/>
    <property type="match status" value="1"/>
</dbReference>
<evidence type="ECO:0000256" key="3">
    <source>
        <dbReference type="ARBA" id="ARBA00022448"/>
    </source>
</evidence>
<evidence type="ECO:0000256" key="5">
    <source>
        <dbReference type="ARBA" id="ARBA00022842"/>
    </source>
</evidence>
<keyword evidence="7 9" id="KW-0472">Membrane</keyword>
<dbReference type="SUPFAM" id="SSF161093">
    <property type="entry name" value="MgtE membrane domain-like"/>
    <property type="match status" value="1"/>
</dbReference>
<feature type="domain" description="CBS" evidence="10">
    <location>
        <begin position="206"/>
        <end position="262"/>
    </location>
</feature>
<feature type="transmembrane region" description="Helical" evidence="9">
    <location>
        <begin position="436"/>
        <end position="452"/>
    </location>
</feature>
<dbReference type="Gene3D" id="3.10.580.10">
    <property type="entry name" value="CBS-domain"/>
    <property type="match status" value="1"/>
</dbReference>
<dbReference type="SUPFAM" id="SSF158791">
    <property type="entry name" value="MgtE N-terminal domain-like"/>
    <property type="match status" value="1"/>
</dbReference>
<keyword evidence="8" id="KW-0129">CBS domain</keyword>
<keyword evidence="12" id="KW-1185">Reference proteome</keyword>
<comment type="similarity">
    <text evidence="2 9">Belongs to the SLC41A transporter family.</text>
</comment>
<keyword evidence="9" id="KW-0479">Metal-binding</keyword>
<dbReference type="Pfam" id="PF03448">
    <property type="entry name" value="MgtE_N"/>
    <property type="match status" value="1"/>
</dbReference>